<comment type="caution">
    <text evidence="1">The sequence shown here is derived from an EMBL/GenBank/DDBJ whole genome shotgun (WGS) entry which is preliminary data.</text>
</comment>
<dbReference type="EMBL" id="DXAK01000040">
    <property type="protein sequence ID" value="HJA06960.1"/>
    <property type="molecule type" value="Genomic_DNA"/>
</dbReference>
<protein>
    <submittedName>
        <fullName evidence="1">Uncharacterized protein</fullName>
    </submittedName>
</protein>
<accession>A0A9D2KJD9</accession>
<reference evidence="1" key="2">
    <citation type="submission" date="2021-04" db="EMBL/GenBank/DDBJ databases">
        <authorList>
            <person name="Gilroy R."/>
        </authorList>
    </citation>
    <scope>NUCLEOTIDE SEQUENCE</scope>
    <source>
        <strain evidence="1">ChiSjej2B20-11307</strain>
    </source>
</reference>
<dbReference type="Proteomes" id="UP000824223">
    <property type="component" value="Unassembled WGS sequence"/>
</dbReference>
<evidence type="ECO:0000313" key="2">
    <source>
        <dbReference type="Proteomes" id="UP000824223"/>
    </source>
</evidence>
<gene>
    <name evidence="1" type="ORF">H9798_07465</name>
</gene>
<sequence length="1593" mass="175114">MRQNRRRKNRQNTGRARRCWKGMLAVIAAAATFITGIDVTGLQTVFANGTSGYKIEVSYSEDQSQATLTGNADRLGQGVTLVSVTDAEGKEYSPSEFSYPVTENGDYTFTVDYKVEEAALIREEKEELTVTVDGIKKIEIEDTPSESTEPSERMAVSELLARAQNTEGQITPLEIPAYTSESNLRLGSAALSYSGGKFSEELTGELQGYPGRFFDYAYFVLPGDDTEFPLLGLYPLYNSDTKGTDWYYILQDNSATGSQNPGTGGAEGQVAIELPEDAQVRAKYKVTTDPKNIAKKYTKPGGGADTNAESIKRWDTSLVEKGRAGEKIVVTFTVPAEYTSAIVEIAGAGGTNIKTFNTANAKNTGLEENVGGVDGRYSGIFDMIDRDVTVTFKAQIAGETNYKDFGFAWPRSEDKDSGNYKVEAGRTYASINTDSNGNAEYKISYLTDFNSSSTTVRLYEDQNYRPSGSVQNIPLYNTSNAVRNRRIAKGKYKTGETQTINIQYEMGSYSDDSGNRYTYIPTVLDFYVYKGVAFGEDPSTNSNVLLEQISLPQSKNGTITQQLESGGTVKITLTEQKNRLPSQQIADGDFGKDKWDEPYDKYFSGGREYSHPYWEYEIKVSGTRYPYVVSLLDDSGAQEGFVVKEMKGVELGKAKADGSGDSEYSTYFENRGNSGRKEYSLRLGSVLWKLYMNDTHPTTKRPATMLHLVPKMGYGWPTITLENTAPGQQPGRDITPHKTPNGKTYYTHYISSAESGGDYRKVVTEIKIAAEPIKLNVRYAANGGSENSPSSGKASLTPSSDRHYAVVLQDNLVPQGKYMNGYTLTIKNNKGQTITINNPDDPKQKWYPGDILDVEDLYWQMASATANGDGFLLQGQGQPANTYTMTFTANISDTPTEGSYGNVDYKIRTQSDYNSWSGDPNSADHETMYGTGFVSRTDSVMAYYGSKVLMRNYPDKIEGTPTYVISKYSTTETILEPNVNNHQLDLVYLMGAQVEFTGLGSNASNSNLIQKPGNTGTYVYADETWFTGMHKHDNVIDLSSIDPGDPAADKVFAGWKITNTGGDAYNNGNPINGNLDLYAMGNTNKTLWNQIFKTDGVIKLEAQWADAMQRITLPDGTMTAPQEEVKMYQSPYTISATFNMASAVSAGSTADYAIYIYKDKQWGIADLGRIDLNTESITRATQNRLWGNIADADCTADVTTTGNSTDITLTVSNIKNLAGNRNEYRIYMWNSKNGDANLWQDSSTIQAGYMKNLDAFQPVENYPYKSLLVRQIPKVFTEDSTQITESKKDKLFYEGQEFTVSGTFSLETGQSNADKKDTFDQIHTNNTNTEIKVALYKVDPPGTTGNYDIWSINSGPVTKHSGKVSAPTITRISDTKFTVSFTITDSSGSISNKWDDGAKYRVFAWTNSNGGVTSNPDFGQERDAFPVNDNITTIPSTTTTMAGVLGQQVESIIQYPKQITMLDNVVPNNKHIFSGNEKITIQPTLNDGGSAEIPDSDIGVDVVIRELNGNQTFNITRGTETIPLKGFIGTVGNGTGIPNTGKLGTLKFDPDNNSTQDLLQFYFRSENPPTVADGSAFEGTIHFQFSNGSGTTN</sequence>
<proteinExistence type="predicted"/>
<evidence type="ECO:0000313" key="1">
    <source>
        <dbReference type="EMBL" id="HJA06960.1"/>
    </source>
</evidence>
<reference evidence="1" key="1">
    <citation type="journal article" date="2021" name="PeerJ">
        <title>Extensive microbial diversity within the chicken gut microbiome revealed by metagenomics and culture.</title>
        <authorList>
            <person name="Gilroy R."/>
            <person name="Ravi A."/>
            <person name="Getino M."/>
            <person name="Pursley I."/>
            <person name="Horton D.L."/>
            <person name="Alikhan N.F."/>
            <person name="Baker D."/>
            <person name="Gharbi K."/>
            <person name="Hall N."/>
            <person name="Watson M."/>
            <person name="Adriaenssens E.M."/>
            <person name="Foster-Nyarko E."/>
            <person name="Jarju S."/>
            <person name="Secka A."/>
            <person name="Antonio M."/>
            <person name="Oren A."/>
            <person name="Chaudhuri R.R."/>
            <person name="La Ragione R."/>
            <person name="Hildebrand F."/>
            <person name="Pallen M.J."/>
        </authorList>
    </citation>
    <scope>NUCLEOTIDE SEQUENCE</scope>
    <source>
        <strain evidence="1">ChiSjej2B20-11307</strain>
    </source>
</reference>
<organism evidence="1 2">
    <name type="scientific">Candidatus Mediterraneibacter pullicola</name>
    <dbReference type="NCBI Taxonomy" id="2838682"/>
    <lineage>
        <taxon>Bacteria</taxon>
        <taxon>Bacillati</taxon>
        <taxon>Bacillota</taxon>
        <taxon>Clostridia</taxon>
        <taxon>Lachnospirales</taxon>
        <taxon>Lachnospiraceae</taxon>
        <taxon>Mediterraneibacter</taxon>
    </lineage>
</organism>
<name>A0A9D2KJD9_9FIRM</name>